<keyword evidence="4 6" id="KW-0472">Membrane</keyword>
<dbReference type="GO" id="GO:0005886">
    <property type="term" value="C:plasma membrane"/>
    <property type="evidence" value="ECO:0007669"/>
    <property type="project" value="TreeGrafter"/>
</dbReference>
<evidence type="ECO:0000256" key="5">
    <source>
        <dbReference type="SAM" id="MobiDB-lite"/>
    </source>
</evidence>
<keyword evidence="3 6" id="KW-1133">Transmembrane helix</keyword>
<evidence type="ECO:0000256" key="2">
    <source>
        <dbReference type="ARBA" id="ARBA00022692"/>
    </source>
</evidence>
<evidence type="ECO:0008006" key="9">
    <source>
        <dbReference type="Google" id="ProtNLM"/>
    </source>
</evidence>
<feature type="transmembrane region" description="Helical" evidence="6">
    <location>
        <begin position="239"/>
        <end position="265"/>
    </location>
</feature>
<feature type="transmembrane region" description="Helical" evidence="6">
    <location>
        <begin position="128"/>
        <end position="146"/>
    </location>
</feature>
<evidence type="ECO:0000256" key="1">
    <source>
        <dbReference type="ARBA" id="ARBA00004141"/>
    </source>
</evidence>
<reference evidence="7" key="1">
    <citation type="submission" date="2023-03" db="EMBL/GenBank/DDBJ databases">
        <title>Massive genome expansion in bonnet fungi (Mycena s.s.) driven by repeated elements and novel gene families across ecological guilds.</title>
        <authorList>
            <consortium name="Lawrence Berkeley National Laboratory"/>
            <person name="Harder C.B."/>
            <person name="Miyauchi S."/>
            <person name="Viragh M."/>
            <person name="Kuo A."/>
            <person name="Thoen E."/>
            <person name="Andreopoulos B."/>
            <person name="Lu D."/>
            <person name="Skrede I."/>
            <person name="Drula E."/>
            <person name="Henrissat B."/>
            <person name="Morin E."/>
            <person name="Kohler A."/>
            <person name="Barry K."/>
            <person name="LaButti K."/>
            <person name="Morin E."/>
            <person name="Salamov A."/>
            <person name="Lipzen A."/>
            <person name="Mereny Z."/>
            <person name="Hegedus B."/>
            <person name="Baldrian P."/>
            <person name="Stursova M."/>
            <person name="Weitz H."/>
            <person name="Taylor A."/>
            <person name="Grigoriev I.V."/>
            <person name="Nagy L.G."/>
            <person name="Martin F."/>
            <person name="Kauserud H."/>
        </authorList>
    </citation>
    <scope>NUCLEOTIDE SEQUENCE</scope>
    <source>
        <strain evidence="7">CBHHK173m</strain>
    </source>
</reference>
<feature type="transmembrane region" description="Helical" evidence="6">
    <location>
        <begin position="56"/>
        <end position="80"/>
    </location>
</feature>
<evidence type="ECO:0000256" key="4">
    <source>
        <dbReference type="ARBA" id="ARBA00023136"/>
    </source>
</evidence>
<evidence type="ECO:0000256" key="6">
    <source>
        <dbReference type="SAM" id="Phobius"/>
    </source>
</evidence>
<organism evidence="7 8">
    <name type="scientific">Mycena belliarum</name>
    <dbReference type="NCBI Taxonomy" id="1033014"/>
    <lineage>
        <taxon>Eukaryota</taxon>
        <taxon>Fungi</taxon>
        <taxon>Dikarya</taxon>
        <taxon>Basidiomycota</taxon>
        <taxon>Agaricomycotina</taxon>
        <taxon>Agaricomycetes</taxon>
        <taxon>Agaricomycetidae</taxon>
        <taxon>Agaricales</taxon>
        <taxon>Marasmiineae</taxon>
        <taxon>Mycenaceae</taxon>
        <taxon>Mycena</taxon>
    </lineage>
</organism>
<accession>A0AAD6XMX8</accession>
<name>A0AAD6XMX8_9AGAR</name>
<evidence type="ECO:0000313" key="7">
    <source>
        <dbReference type="EMBL" id="KAJ7085758.1"/>
    </source>
</evidence>
<keyword evidence="2 6" id="KW-0812">Transmembrane</keyword>
<feature type="region of interest" description="Disordered" evidence="5">
    <location>
        <begin position="336"/>
        <end position="436"/>
    </location>
</feature>
<proteinExistence type="predicted"/>
<dbReference type="PANTHER" id="PTHR23112:SF0">
    <property type="entry name" value="TRANSMEMBRANE PROTEIN 116"/>
    <property type="match status" value="1"/>
</dbReference>
<dbReference type="EMBL" id="JARJCN010000033">
    <property type="protein sequence ID" value="KAJ7085758.1"/>
    <property type="molecule type" value="Genomic_DNA"/>
</dbReference>
<feature type="transmembrane region" description="Helical" evidence="6">
    <location>
        <begin position="92"/>
        <end position="116"/>
    </location>
</feature>
<dbReference type="PANTHER" id="PTHR23112">
    <property type="entry name" value="G PROTEIN-COUPLED RECEPTOR 157-RELATED"/>
    <property type="match status" value="1"/>
</dbReference>
<keyword evidence="8" id="KW-1185">Reference proteome</keyword>
<protein>
    <recommendedName>
        <fullName evidence="9">G-protein coupled receptors family 2 profile 2 domain-containing protein</fullName>
    </recommendedName>
</protein>
<comment type="subcellular location">
    <subcellularLocation>
        <location evidence="1">Membrane</location>
        <topology evidence="1">Multi-pass membrane protein</topology>
    </subcellularLocation>
</comment>
<evidence type="ECO:0000256" key="3">
    <source>
        <dbReference type="ARBA" id="ARBA00022989"/>
    </source>
</evidence>
<feature type="transmembrane region" description="Helical" evidence="6">
    <location>
        <begin position="20"/>
        <end position="44"/>
    </location>
</feature>
<dbReference type="GO" id="GO:0004930">
    <property type="term" value="F:G protein-coupled receptor activity"/>
    <property type="evidence" value="ECO:0007669"/>
    <property type="project" value="TreeGrafter"/>
</dbReference>
<evidence type="ECO:0000313" key="8">
    <source>
        <dbReference type="Proteomes" id="UP001222325"/>
    </source>
</evidence>
<dbReference type="AlphaFoldDB" id="A0AAD6XMX8"/>
<sequence>MHVLSKAHVPGAFDKHLATLVQALVISGLCLTFSVLCAFAYMMLHSAAKHHLNRVSFRLLTYSLVANLVFGCCFVSGAQATGPSPQCSLTVFLVNLTVMFSGGMCFCIALNLELVLVHGFNGNQMEKYYILGTSAVCVLCNIPPYAAGQFGWNVLNQACWFSNPDQRAMLRWLLGTQTFWILLMGAGEAVAFLMIVRYFILYERNMRRTHEESRSSGTSSSCISEVRLPRSPMVQYRNVILRIGLYPLVACILNLSTVLDLYLVADQVSHPIMTELNWRLSIADLSIYSLRPVIYAVLALTDPAFIRAVREARRPASHQLQMSGLRGRFSSAGPGDSLHIGFPPSETASHSGLDAEAGHSPTHADAEAEAPPQSARAASESKLPTGKVGEHLAAGAAGSPEVNAWARGPPELTRRGSAPQMRGRRGPAPVDLASQI</sequence>
<feature type="transmembrane region" description="Helical" evidence="6">
    <location>
        <begin position="179"/>
        <end position="200"/>
    </location>
</feature>
<feature type="transmembrane region" description="Helical" evidence="6">
    <location>
        <begin position="285"/>
        <end position="306"/>
    </location>
</feature>
<dbReference type="Proteomes" id="UP001222325">
    <property type="component" value="Unassembled WGS sequence"/>
</dbReference>
<dbReference type="GO" id="GO:0007189">
    <property type="term" value="P:adenylate cyclase-activating G protein-coupled receptor signaling pathway"/>
    <property type="evidence" value="ECO:0007669"/>
    <property type="project" value="TreeGrafter"/>
</dbReference>
<comment type="caution">
    <text evidence="7">The sequence shown here is derived from an EMBL/GenBank/DDBJ whole genome shotgun (WGS) entry which is preliminary data.</text>
</comment>
<gene>
    <name evidence="7" type="ORF">B0H15DRAFT_950885</name>
</gene>